<evidence type="ECO:0000313" key="1">
    <source>
        <dbReference type="EMBL" id="KAF0310282.1"/>
    </source>
</evidence>
<dbReference type="EMBL" id="VIIS01000325">
    <property type="protein sequence ID" value="KAF0310282.1"/>
    <property type="molecule type" value="Genomic_DNA"/>
</dbReference>
<organism evidence="1 2">
    <name type="scientific">Amphibalanus amphitrite</name>
    <name type="common">Striped barnacle</name>
    <name type="synonym">Balanus amphitrite</name>
    <dbReference type="NCBI Taxonomy" id="1232801"/>
    <lineage>
        <taxon>Eukaryota</taxon>
        <taxon>Metazoa</taxon>
        <taxon>Ecdysozoa</taxon>
        <taxon>Arthropoda</taxon>
        <taxon>Crustacea</taxon>
        <taxon>Multicrustacea</taxon>
        <taxon>Cirripedia</taxon>
        <taxon>Thoracica</taxon>
        <taxon>Thoracicalcarea</taxon>
        <taxon>Balanomorpha</taxon>
        <taxon>Balanoidea</taxon>
        <taxon>Balanidae</taxon>
        <taxon>Amphibalaninae</taxon>
        <taxon>Amphibalanus</taxon>
    </lineage>
</organism>
<dbReference type="Proteomes" id="UP000440578">
    <property type="component" value="Unassembled WGS sequence"/>
</dbReference>
<keyword evidence="2" id="KW-1185">Reference proteome</keyword>
<comment type="caution">
    <text evidence="1">The sequence shown here is derived from an EMBL/GenBank/DDBJ whole genome shotgun (WGS) entry which is preliminary data.</text>
</comment>
<name>A0A6A4X7H6_AMPAM</name>
<accession>A0A6A4X7H6</accession>
<proteinExistence type="predicted"/>
<sequence>MYVSGQSATRHLPQMTLVTATLSFSPCVWPLRLPAVDMVVDMVPRATSASNSMYNPWGSSKYGVHQTHATYAGHGGGYGGYGGYGKFVGGKAKVYAQAQGSGGYGHGGYGGGHGGYGGGHGGYGGGYSYGYSADVGHGGYGH</sequence>
<gene>
    <name evidence="1" type="ORF">FJT64_002028</name>
</gene>
<reference evidence="1 2" key="1">
    <citation type="submission" date="2019-07" db="EMBL/GenBank/DDBJ databases">
        <title>Draft genome assembly of a fouling barnacle, Amphibalanus amphitrite (Darwin, 1854): The first reference genome for Thecostraca.</title>
        <authorList>
            <person name="Kim W."/>
        </authorList>
    </citation>
    <scope>NUCLEOTIDE SEQUENCE [LARGE SCALE GENOMIC DNA]</scope>
    <source>
        <strain evidence="1">SNU_AA5</strain>
        <tissue evidence="1">Soma without cirri and trophi</tissue>
    </source>
</reference>
<dbReference type="AlphaFoldDB" id="A0A6A4X7H6"/>
<protein>
    <submittedName>
        <fullName evidence="1">Uncharacterized protein</fullName>
    </submittedName>
</protein>
<evidence type="ECO:0000313" key="2">
    <source>
        <dbReference type="Proteomes" id="UP000440578"/>
    </source>
</evidence>